<evidence type="ECO:0000259" key="3">
    <source>
        <dbReference type="Pfam" id="PF16861"/>
    </source>
</evidence>
<feature type="domain" description="Carbamoyltransferase C-terminal" evidence="3">
    <location>
        <begin position="480"/>
        <end position="644"/>
    </location>
</feature>
<dbReference type="RefSeq" id="WP_379905025.1">
    <property type="nucleotide sequence ID" value="NZ_JBHRTR010000036.1"/>
</dbReference>
<protein>
    <submittedName>
        <fullName evidence="4">Carbamoyltransferase C-terminal domain-containing protein</fullName>
    </submittedName>
</protein>
<dbReference type="InterPro" id="IPR031730">
    <property type="entry name" value="Carbam_trans_C"/>
</dbReference>
<dbReference type="Pfam" id="PF02543">
    <property type="entry name" value="Carbam_trans_N"/>
    <property type="match status" value="2"/>
</dbReference>
<comment type="caution">
    <text evidence="4">The sequence shown here is derived from an EMBL/GenBank/DDBJ whole genome shotgun (WGS) entry which is preliminary data.</text>
</comment>
<evidence type="ECO:0000256" key="1">
    <source>
        <dbReference type="ARBA" id="ARBA00006129"/>
    </source>
</evidence>
<dbReference type="Proteomes" id="UP001595528">
    <property type="component" value="Unassembled WGS sequence"/>
</dbReference>
<gene>
    <name evidence="4" type="ORF">ACFOGJ_23030</name>
</gene>
<comment type="similarity">
    <text evidence="1">Belongs to the NodU/CmcH family.</text>
</comment>
<dbReference type="InterPro" id="IPR043129">
    <property type="entry name" value="ATPase_NBD"/>
</dbReference>
<accession>A0ABV7L681</accession>
<dbReference type="PANTHER" id="PTHR34847">
    <property type="entry name" value="NODULATION PROTEIN U"/>
    <property type="match status" value="1"/>
</dbReference>
<dbReference type="Gene3D" id="3.30.420.40">
    <property type="match status" value="2"/>
</dbReference>
<dbReference type="InterPro" id="IPR003696">
    <property type="entry name" value="Carbtransf_dom"/>
</dbReference>
<evidence type="ECO:0000259" key="2">
    <source>
        <dbReference type="Pfam" id="PF02543"/>
    </source>
</evidence>
<sequence>MNILALNFGHDAAVAVLRDQEVVNCLLRERHTRVKHHIGLTSDLVDLALADAGLKVQDIDVCAIVSSQRVEMILPAGDPLEIRFELHAGHAESRDDACRAQYAERAAAAAEVSLPLHAHLSDPETMDPGFLREIFPEGMPYDRAAWRHVPSPDIYANPPEWRQTRTLAEIAAQRVDPARLRERRRQFDLPVTVRLHGHDLPGYCVQHHMAHAASNYFQSGFSEAAILSNDGGVAASYLSGFLLYAQDNAIYPLFPHYNNVGALYILLSQYLQLGEWDASGKLMGLASYGEPAFFRPEFVGNRFEKGEGTSNGSREWISHCHKLAAEMGYELSVTARREFATAPVNADIAASSEMLLEQTLLHSARALRQLLDNSGLPVRNLGHTGGTALSCPTNSLLANAGLFDRVFVEPGCNDSGLAIGAGLYVNHQILDRPLRPRGAGYWPSPYLGPRILPAAVDAAIAAAGDDIVEVDVDDAAEDAAAALARNEIIGWFEGRSEIGPRALGHRSILADPRDGGNLLRVNGVKGRESWRPFAPAVLEEEAAAWFEGTPLPSPYMLFTADVRQPDRVPAITHVDGTARVQTVNEGCGAYYRLIKAFHRLTGVPVIINTSFNGPGEPVIETPDHAIAFLRGTRLDRLYLDGRVLVRAADAGAPRTGPDARREKVLAEA</sequence>
<organism evidence="4 5">
    <name type="scientific">Marinibaculum pumilum</name>
    <dbReference type="NCBI Taxonomy" id="1766165"/>
    <lineage>
        <taxon>Bacteria</taxon>
        <taxon>Pseudomonadati</taxon>
        <taxon>Pseudomonadota</taxon>
        <taxon>Alphaproteobacteria</taxon>
        <taxon>Rhodospirillales</taxon>
        <taxon>Rhodospirillaceae</taxon>
        <taxon>Marinibaculum</taxon>
    </lineage>
</organism>
<dbReference type="Gene3D" id="3.90.870.20">
    <property type="entry name" value="Carbamoyltransferase, C-terminal domain"/>
    <property type="match status" value="1"/>
</dbReference>
<dbReference type="CDD" id="cd24033">
    <property type="entry name" value="ASKHA_NBD_NodU_CmcH-like_N"/>
    <property type="match status" value="1"/>
</dbReference>
<reference evidence="5" key="1">
    <citation type="journal article" date="2019" name="Int. J. Syst. Evol. Microbiol.">
        <title>The Global Catalogue of Microorganisms (GCM) 10K type strain sequencing project: providing services to taxonomists for standard genome sequencing and annotation.</title>
        <authorList>
            <consortium name="The Broad Institute Genomics Platform"/>
            <consortium name="The Broad Institute Genome Sequencing Center for Infectious Disease"/>
            <person name="Wu L."/>
            <person name="Ma J."/>
        </authorList>
    </citation>
    <scope>NUCLEOTIDE SEQUENCE [LARGE SCALE GENOMIC DNA]</scope>
    <source>
        <strain evidence="5">KCTC 42964</strain>
    </source>
</reference>
<dbReference type="Pfam" id="PF16861">
    <property type="entry name" value="Carbam_trans_C"/>
    <property type="match status" value="1"/>
</dbReference>
<feature type="domain" description="Carbamoyltransferase" evidence="2">
    <location>
        <begin position="8"/>
        <end position="64"/>
    </location>
</feature>
<proteinExistence type="inferred from homology"/>
<name>A0ABV7L681_9PROT</name>
<dbReference type="InterPro" id="IPR051338">
    <property type="entry name" value="NodU/CmcH_Carbamoyltrnsfr"/>
</dbReference>
<evidence type="ECO:0000313" key="4">
    <source>
        <dbReference type="EMBL" id="MFC3230142.1"/>
    </source>
</evidence>
<dbReference type="EMBL" id="JBHRTR010000036">
    <property type="protein sequence ID" value="MFC3230142.1"/>
    <property type="molecule type" value="Genomic_DNA"/>
</dbReference>
<evidence type="ECO:0000313" key="5">
    <source>
        <dbReference type="Proteomes" id="UP001595528"/>
    </source>
</evidence>
<dbReference type="SUPFAM" id="SSF53067">
    <property type="entry name" value="Actin-like ATPase domain"/>
    <property type="match status" value="1"/>
</dbReference>
<keyword evidence="5" id="KW-1185">Reference proteome</keyword>
<dbReference type="PANTHER" id="PTHR34847:SF1">
    <property type="entry name" value="NODULATION PROTEIN U"/>
    <property type="match status" value="1"/>
</dbReference>
<dbReference type="InterPro" id="IPR038152">
    <property type="entry name" value="Carbam_trans_C_sf"/>
</dbReference>
<feature type="domain" description="Carbamoyltransferase" evidence="2">
    <location>
        <begin position="205"/>
        <end position="422"/>
    </location>
</feature>